<evidence type="ECO:0000256" key="7">
    <source>
        <dbReference type="ARBA" id="ARBA00023033"/>
    </source>
</evidence>
<evidence type="ECO:0000256" key="6">
    <source>
        <dbReference type="ARBA" id="ARBA00023002"/>
    </source>
</evidence>
<evidence type="ECO:0000256" key="4">
    <source>
        <dbReference type="ARBA" id="ARBA00022630"/>
    </source>
</evidence>
<dbReference type="InterPro" id="IPR002938">
    <property type="entry name" value="FAD-bd"/>
</dbReference>
<dbReference type="GO" id="GO:0006744">
    <property type="term" value="P:ubiquinone biosynthetic process"/>
    <property type="evidence" value="ECO:0007669"/>
    <property type="project" value="UniProtKB-UniPathway"/>
</dbReference>
<dbReference type="Pfam" id="PF01494">
    <property type="entry name" value="FAD_binding_3"/>
    <property type="match status" value="1"/>
</dbReference>
<dbReference type="NCBIfam" id="TIGR01984">
    <property type="entry name" value="UbiH"/>
    <property type="match status" value="1"/>
</dbReference>
<keyword evidence="7" id="KW-0503">Monooxygenase</keyword>
<evidence type="ECO:0000256" key="2">
    <source>
        <dbReference type="ARBA" id="ARBA00004749"/>
    </source>
</evidence>
<dbReference type="PANTHER" id="PTHR43876:SF8">
    <property type="entry name" value="2-OCTAPRENYL-6-METHOXYPHENOL HYDROXYLASE"/>
    <property type="match status" value="1"/>
</dbReference>
<proteinExistence type="inferred from homology"/>
<dbReference type="UniPathway" id="UPA00232"/>
<dbReference type="STRING" id="62101.AB835_02215"/>
<dbReference type="Proteomes" id="UP000242502">
    <property type="component" value="Unassembled WGS sequence"/>
</dbReference>
<dbReference type="NCBIfam" id="NF004356">
    <property type="entry name" value="PRK05732.1"/>
    <property type="match status" value="1"/>
</dbReference>
<evidence type="ECO:0000256" key="3">
    <source>
        <dbReference type="ARBA" id="ARBA00005349"/>
    </source>
</evidence>
<dbReference type="GO" id="GO:0008681">
    <property type="term" value="F:2-octaprenyl-6-methoxyphenol hydroxylase activity"/>
    <property type="evidence" value="ECO:0007669"/>
    <property type="project" value="InterPro"/>
</dbReference>
<dbReference type="NCBIfam" id="TIGR01988">
    <property type="entry name" value="Ubi-OHases"/>
    <property type="match status" value="1"/>
</dbReference>
<comment type="similarity">
    <text evidence="3">Belongs to the UbiH/COQ6 family.</text>
</comment>
<dbReference type="InterPro" id="IPR036188">
    <property type="entry name" value="FAD/NAD-bd_sf"/>
</dbReference>
<accession>A0A1D2QT11</accession>
<dbReference type="Gene3D" id="3.50.50.60">
    <property type="entry name" value="FAD/NAD(P)-binding domain"/>
    <property type="match status" value="2"/>
</dbReference>
<reference evidence="9 10" key="1">
    <citation type="journal article" date="2016" name="Appl. Environ. Microbiol.">
        <title>Lack of Overt Genome Reduction in the Bryostatin-Producing Bryozoan Symbiont "Candidatus Endobugula sertula".</title>
        <authorList>
            <person name="Miller I.J."/>
            <person name="Vanee N."/>
            <person name="Fong S.S."/>
            <person name="Lim-Fong G.E."/>
            <person name="Kwan J.C."/>
        </authorList>
    </citation>
    <scope>NUCLEOTIDE SEQUENCE [LARGE SCALE GENOMIC DNA]</scope>
    <source>
        <strain evidence="9">AB1-4</strain>
    </source>
</reference>
<organism evidence="9 10">
    <name type="scientific">Candidatus Endobugula sertula</name>
    <name type="common">Bugula neritina bacterial symbiont</name>
    <dbReference type="NCBI Taxonomy" id="62101"/>
    <lineage>
        <taxon>Bacteria</taxon>
        <taxon>Pseudomonadati</taxon>
        <taxon>Pseudomonadota</taxon>
        <taxon>Gammaproteobacteria</taxon>
        <taxon>Cellvibrionales</taxon>
        <taxon>Cellvibrionaceae</taxon>
        <taxon>Candidatus Endobugula</taxon>
    </lineage>
</organism>
<dbReference type="InterPro" id="IPR010971">
    <property type="entry name" value="UbiH/COQ6"/>
</dbReference>
<dbReference type="PANTHER" id="PTHR43876">
    <property type="entry name" value="UBIQUINONE BIOSYNTHESIS MONOOXYGENASE COQ6, MITOCHONDRIAL"/>
    <property type="match status" value="1"/>
</dbReference>
<comment type="cofactor">
    <cofactor evidence="1">
        <name>FAD</name>
        <dbReference type="ChEBI" id="CHEBI:57692"/>
    </cofactor>
</comment>
<dbReference type="AlphaFoldDB" id="A0A1D2QT11"/>
<keyword evidence="4" id="KW-0285">Flavoprotein</keyword>
<dbReference type="EMBL" id="MDLC01000005">
    <property type="protein sequence ID" value="ODS24706.1"/>
    <property type="molecule type" value="Genomic_DNA"/>
</dbReference>
<dbReference type="PRINTS" id="PR00420">
    <property type="entry name" value="RNGMNOXGNASE"/>
</dbReference>
<sequence length="417" mass="45794">MDFLRTDRSMPHITIVGGGMVGISLALMLSKVFNGYQQTVSVALIEQLAFPAPPASELAILPPSFDARSTALSAGSITLLHHVSIWNLLQEHAEAIKDIHVSDTGHYGSTLLHAETYSVDALGYVVENRWLGQCLCHQLQQQKDIQCLSASTVEQCTFTQQGPVLSIRQGESINRLETDLVLIADGANSPLRQSLGIDKVVTTYQQSAIVTNIAVAKPHKGMAYERFTAQGPLALLPLADCDGQHRMSVVWTRHTDNVGGLMALDNSDFLQELQQCFGFRGGYFIDVGQRYDYPLQLVQASEQVRSGLVVVGNAAHFLHPVGGQGFNLSLRDCATLVDVLHQAYQKQQILGSYKVLKEYEVQRERDQQLTIGLTDAMVKTFSTQQLSLSILRQMGFLGLQALPHAKKVLAHQMMGIA</sequence>
<protein>
    <recommendedName>
        <fullName evidence="8">FAD-binding domain-containing protein</fullName>
    </recommendedName>
</protein>
<comment type="caution">
    <text evidence="9">The sequence shown here is derived from an EMBL/GenBank/DDBJ whole genome shotgun (WGS) entry which is preliminary data.</text>
</comment>
<dbReference type="SUPFAM" id="SSF51905">
    <property type="entry name" value="FAD/NAD(P)-binding domain"/>
    <property type="match status" value="1"/>
</dbReference>
<evidence type="ECO:0000313" key="10">
    <source>
        <dbReference type="Proteomes" id="UP000242502"/>
    </source>
</evidence>
<name>A0A1D2QT11_9GAMM</name>
<feature type="domain" description="FAD-binding" evidence="8">
    <location>
        <begin position="13"/>
        <end position="354"/>
    </location>
</feature>
<dbReference type="GO" id="GO:0071949">
    <property type="term" value="F:FAD binding"/>
    <property type="evidence" value="ECO:0007669"/>
    <property type="project" value="InterPro"/>
</dbReference>
<gene>
    <name evidence="9" type="ORF">AB835_02215</name>
</gene>
<keyword evidence="6" id="KW-0560">Oxidoreductase</keyword>
<dbReference type="InterPro" id="IPR011295">
    <property type="entry name" value="UbiH"/>
</dbReference>
<evidence type="ECO:0000259" key="8">
    <source>
        <dbReference type="Pfam" id="PF01494"/>
    </source>
</evidence>
<dbReference type="InterPro" id="IPR051205">
    <property type="entry name" value="UbiH/COQ6_monooxygenase"/>
</dbReference>
<evidence type="ECO:0000313" key="9">
    <source>
        <dbReference type="EMBL" id="ODS24706.1"/>
    </source>
</evidence>
<keyword evidence="5" id="KW-0274">FAD</keyword>
<comment type="pathway">
    <text evidence="2">Cofactor biosynthesis; ubiquinone biosynthesis.</text>
</comment>
<evidence type="ECO:0000256" key="5">
    <source>
        <dbReference type="ARBA" id="ARBA00022827"/>
    </source>
</evidence>
<evidence type="ECO:0000256" key="1">
    <source>
        <dbReference type="ARBA" id="ARBA00001974"/>
    </source>
</evidence>